<evidence type="ECO:0000313" key="1">
    <source>
        <dbReference type="EMBL" id="ALB64054.1"/>
    </source>
</evidence>
<dbReference type="eggNOG" id="ENOG503480X">
    <property type="taxonomic scope" value="Bacteria"/>
</dbReference>
<reference evidence="4" key="2">
    <citation type="submission" date="2015-09" db="EMBL/GenBank/DDBJ databases">
        <title>Cronobacter genome sequencing and assembly.</title>
        <authorList>
            <person name="Descombes P."/>
            <person name="Baert L."/>
            <person name="Ngom-Bru C."/>
            <person name="Barretto C."/>
        </authorList>
    </citation>
    <scope>NUCLEOTIDE SEQUENCE [LARGE SCALE GENOMIC DNA]</scope>
    <source>
        <strain evidence="4">LMG 26250</strain>
    </source>
</reference>
<dbReference type="RefSeq" id="WP_007674879.1">
    <property type="nucleotide sequence ID" value="NZ_CAKW01000091.1"/>
</dbReference>
<evidence type="ECO:0000313" key="3">
    <source>
        <dbReference type="Proteomes" id="UP000009340"/>
    </source>
</evidence>
<accession>K8A139</accession>
<evidence type="ECO:0000313" key="2">
    <source>
        <dbReference type="EMBL" id="CCJ73133.1"/>
    </source>
</evidence>
<evidence type="ECO:0000313" key="4">
    <source>
        <dbReference type="Proteomes" id="UP000067320"/>
    </source>
</evidence>
<proteinExistence type="predicted"/>
<dbReference type="Proteomes" id="UP000067320">
    <property type="component" value="Chromosome"/>
</dbReference>
<reference evidence="2" key="1">
    <citation type="submission" date="2012-07" db="EMBL/GenBank/DDBJ databases">
        <authorList>
            <person name="Cummings C."/>
        </authorList>
    </citation>
    <scope>NUCLEOTIDE SEQUENCE</scope>
    <source>
        <strain evidence="2">1330</strain>
    </source>
</reference>
<dbReference type="KEGG" id="ccon:AFK62_16770"/>
<reference evidence="1 4" key="3">
    <citation type="journal article" date="2016" name="Genome Announc.">
        <title>Fully Closed Genome Sequences of Five Type Strains of the Genus Cronobacter and One Cronobacter sakazakii Strain.</title>
        <authorList>
            <person name="Moine D."/>
            <person name="Kassam M."/>
            <person name="Baert L."/>
            <person name="Tang Y."/>
            <person name="Barretto C."/>
            <person name="Ngom Bru C."/>
            <person name="Klijn A."/>
            <person name="Descombes P."/>
        </authorList>
    </citation>
    <scope>NUCLEOTIDE SEQUENCE [LARGE SCALE GENOMIC DNA]</scope>
    <source>
        <strain evidence="1 4">LMG 26250</strain>
    </source>
</reference>
<protein>
    <submittedName>
        <fullName evidence="2">Uncharacterized protein</fullName>
    </submittedName>
</protein>
<dbReference type="EMBL" id="CAKW01000091">
    <property type="protein sequence ID" value="CCJ73133.1"/>
    <property type="molecule type" value="Genomic_DNA"/>
</dbReference>
<name>K8A139_9ENTR</name>
<dbReference type="EMBL" id="CP012264">
    <property type="protein sequence ID" value="ALB64054.1"/>
    <property type="molecule type" value="Genomic_DNA"/>
</dbReference>
<dbReference type="AlphaFoldDB" id="K8A139"/>
<dbReference type="STRING" id="1073999.AFK62_16770"/>
<sequence>MNQNTISTPIKPGAKPFNNARCEEARPEKMTGMECFARFHHQLKATQNGALRNFNKLDDNFKFVVMTLANRMEPGTFKSDEVGKPFEYFDQPRRLMLIRAMNEITRWGDILPRRFSLHEAVLPE</sequence>
<dbReference type="OrthoDB" id="6555615at2"/>
<keyword evidence="4" id="KW-1185">Reference proteome</keyword>
<dbReference type="Proteomes" id="UP000009340">
    <property type="component" value="Unassembled WGS sequence"/>
</dbReference>
<organism evidence="2 3">
    <name type="scientific">Cronobacter condimenti 1330</name>
    <dbReference type="NCBI Taxonomy" id="1073999"/>
    <lineage>
        <taxon>Bacteria</taxon>
        <taxon>Pseudomonadati</taxon>
        <taxon>Pseudomonadota</taxon>
        <taxon>Gammaproteobacteria</taxon>
        <taxon>Enterobacterales</taxon>
        <taxon>Enterobacteriaceae</taxon>
        <taxon>Cronobacter</taxon>
    </lineage>
</organism>
<dbReference type="PATRIC" id="fig|1073999.7.peg.3508"/>
<gene>
    <name evidence="1" type="ORF">AFK62_16770</name>
    <name evidence="2" type="ORF">BN137_2504</name>
</gene>